<evidence type="ECO:0000256" key="1">
    <source>
        <dbReference type="SAM" id="MobiDB-lite"/>
    </source>
</evidence>
<dbReference type="Proteomes" id="UP000799777">
    <property type="component" value="Unassembled WGS sequence"/>
</dbReference>
<evidence type="ECO:0000313" key="2">
    <source>
        <dbReference type="EMBL" id="KAF2031712.1"/>
    </source>
</evidence>
<dbReference type="OrthoDB" id="3793969at2759"/>
<organism evidence="2 3">
    <name type="scientific">Setomelanomma holmii</name>
    <dbReference type="NCBI Taxonomy" id="210430"/>
    <lineage>
        <taxon>Eukaryota</taxon>
        <taxon>Fungi</taxon>
        <taxon>Dikarya</taxon>
        <taxon>Ascomycota</taxon>
        <taxon>Pezizomycotina</taxon>
        <taxon>Dothideomycetes</taxon>
        <taxon>Pleosporomycetidae</taxon>
        <taxon>Pleosporales</taxon>
        <taxon>Pleosporineae</taxon>
        <taxon>Phaeosphaeriaceae</taxon>
        <taxon>Setomelanomma</taxon>
    </lineage>
</organism>
<feature type="compositionally biased region" description="Low complexity" evidence="1">
    <location>
        <begin position="90"/>
        <end position="104"/>
    </location>
</feature>
<accession>A0A9P4LPG4</accession>
<name>A0A9P4LPG4_9PLEO</name>
<feature type="compositionally biased region" description="Polar residues" evidence="1">
    <location>
        <begin position="162"/>
        <end position="182"/>
    </location>
</feature>
<feature type="compositionally biased region" description="Low complexity" evidence="1">
    <location>
        <begin position="58"/>
        <end position="76"/>
    </location>
</feature>
<gene>
    <name evidence="2" type="ORF">EK21DRAFT_110604</name>
</gene>
<sequence>MESGWQHRGHPPHDPSAPSVLPTLPSVAELLASSRPTSDSIPAYQHPSASSRQHLSRSTPPNAPALSTSANASSSADHSHSSVFNYTNQASPTESATSTSPSEPQHYQSLNTHQSSVVPFGPTSTSATGPSLGALHSQPPTNARRQDSAYQRIESPKEGSSFAPSSESNFVYSNRSPSDNYPQPSPGSVSHPHSHTSFPLNHHSASTSRSHEQGHAQIGTDSASRSSGSSQPQDHTSSNNSRQQRYNVRFATNHTIENMLPSQKSRQSPPLPTPPAQVDAVNSPPVTPEAAVPPIIEPAIRAITRSCQPSEDQLQSEERHQELSAERCPVCNETYRRPLPEFNASATDSNKPQGSSMDMDVGTGMLGIIDRLRKHGKDADADYAQWKAHHERCSRNRPSSSPRPPTSLPPNDRPSNGQSRANAQPEVVSNKRKPEDSHGDRQKLRKVAFDADTSAAPVPATT</sequence>
<feature type="region of interest" description="Disordered" evidence="1">
    <location>
        <begin position="307"/>
        <end position="327"/>
    </location>
</feature>
<dbReference type="AlphaFoldDB" id="A0A9P4LPG4"/>
<comment type="caution">
    <text evidence="2">The sequence shown here is derived from an EMBL/GenBank/DDBJ whole genome shotgun (WGS) entry which is preliminary data.</text>
</comment>
<feature type="compositionally biased region" description="Low complexity" evidence="1">
    <location>
        <begin position="186"/>
        <end position="197"/>
    </location>
</feature>
<feature type="region of interest" description="Disordered" evidence="1">
    <location>
        <begin position="1"/>
        <end position="291"/>
    </location>
</feature>
<feature type="compositionally biased region" description="Polar residues" evidence="1">
    <location>
        <begin position="105"/>
        <end position="129"/>
    </location>
</feature>
<protein>
    <submittedName>
        <fullName evidence="2">Uncharacterized protein</fullName>
    </submittedName>
</protein>
<feature type="compositionally biased region" description="Basic and acidic residues" evidence="1">
    <location>
        <begin position="432"/>
        <end position="442"/>
    </location>
</feature>
<feature type="region of interest" description="Disordered" evidence="1">
    <location>
        <begin position="376"/>
        <end position="462"/>
    </location>
</feature>
<feature type="compositionally biased region" description="Polar residues" evidence="1">
    <location>
        <begin position="344"/>
        <end position="356"/>
    </location>
</feature>
<feature type="compositionally biased region" description="Polar residues" evidence="1">
    <location>
        <begin position="47"/>
        <end position="57"/>
    </location>
</feature>
<feature type="compositionally biased region" description="Polar residues" evidence="1">
    <location>
        <begin position="231"/>
        <end position="268"/>
    </location>
</feature>
<dbReference type="EMBL" id="ML978178">
    <property type="protein sequence ID" value="KAF2031712.1"/>
    <property type="molecule type" value="Genomic_DNA"/>
</dbReference>
<keyword evidence="3" id="KW-1185">Reference proteome</keyword>
<proteinExistence type="predicted"/>
<feature type="region of interest" description="Disordered" evidence="1">
    <location>
        <begin position="341"/>
        <end position="362"/>
    </location>
</feature>
<feature type="compositionally biased region" description="Pro residues" evidence="1">
    <location>
        <begin position="401"/>
        <end position="412"/>
    </location>
</feature>
<evidence type="ECO:0000313" key="3">
    <source>
        <dbReference type="Proteomes" id="UP000799777"/>
    </source>
</evidence>
<feature type="compositionally biased region" description="Basic and acidic residues" evidence="1">
    <location>
        <begin position="316"/>
        <end position="325"/>
    </location>
</feature>
<reference evidence="2" key="1">
    <citation type="journal article" date="2020" name="Stud. Mycol.">
        <title>101 Dothideomycetes genomes: a test case for predicting lifestyles and emergence of pathogens.</title>
        <authorList>
            <person name="Haridas S."/>
            <person name="Albert R."/>
            <person name="Binder M."/>
            <person name="Bloem J."/>
            <person name="Labutti K."/>
            <person name="Salamov A."/>
            <person name="Andreopoulos B."/>
            <person name="Baker S."/>
            <person name="Barry K."/>
            <person name="Bills G."/>
            <person name="Bluhm B."/>
            <person name="Cannon C."/>
            <person name="Castanera R."/>
            <person name="Culley D."/>
            <person name="Daum C."/>
            <person name="Ezra D."/>
            <person name="Gonzalez J."/>
            <person name="Henrissat B."/>
            <person name="Kuo A."/>
            <person name="Liang C."/>
            <person name="Lipzen A."/>
            <person name="Lutzoni F."/>
            <person name="Magnuson J."/>
            <person name="Mondo S."/>
            <person name="Nolan M."/>
            <person name="Ohm R."/>
            <person name="Pangilinan J."/>
            <person name="Park H.-J."/>
            <person name="Ramirez L."/>
            <person name="Alfaro M."/>
            <person name="Sun H."/>
            <person name="Tritt A."/>
            <person name="Yoshinaga Y."/>
            <person name="Zwiers L.-H."/>
            <person name="Turgeon B."/>
            <person name="Goodwin S."/>
            <person name="Spatafora J."/>
            <person name="Crous P."/>
            <person name="Grigoriev I."/>
        </authorList>
    </citation>
    <scope>NUCLEOTIDE SEQUENCE</scope>
    <source>
        <strain evidence="2">CBS 110217</strain>
    </source>
</reference>